<dbReference type="PROSITE" id="PS00018">
    <property type="entry name" value="EF_HAND_1"/>
    <property type="match status" value="2"/>
</dbReference>
<evidence type="ECO:0000256" key="1">
    <source>
        <dbReference type="ARBA" id="ARBA00022837"/>
    </source>
</evidence>
<evidence type="ECO:0000313" key="5">
    <source>
        <dbReference type="Proteomes" id="UP000002729"/>
    </source>
</evidence>
<feature type="region of interest" description="Disordered" evidence="2">
    <location>
        <begin position="1500"/>
        <end position="1520"/>
    </location>
</feature>
<sequence>MDYAQAREAASRAAAAHTASAFQSSLHSALRQPSPYETPRYETPRYDATPRAYGGPAGAYDVNRSDLNVRSAYEDRRATTPYEEPRAAEARPRPYDYRTSAPPPGPRYASATPPPRSTTLPTHPPVPPPQQPYDRDRDRYALAAAAARARPPDDAPLDAPFSRDLRDAIAEATNVSRSVQAQLNMLTAGQSALDARLAKLDEEHVPRAERFARQAARRADEVVESVTAAKRAFVERAAADDAAARNVRSSISALRLALEDRPTRRAAVDLARDGARRYCESDPEAEAWVRRAARAALAQTLEGGSRAGDAVAAELESRVASLASDAAQRAAARAVDDALRDGAAFEAAGRRVAEDAERAVSDRATRALLPKLKDELAASADAAARDAFAALAAQRDRSRDDALAAAVAAAADAAKRCEAHETAASAFVDAGEFSRREKSVDALRRRVDDVDREHRDRAREAEASRRRDLDALRAPVEDWRQALAALEARVAGAERRADDAAAATASGREEAAELRTSRDGEREAASAAGAKADAAATRAEDAAERADKASAAATAAGRAAADARRLGEEARKGSEDASAGAADAAADARGARELAADAKAVAADAHAGLRGRDDRLADLEARVAQLAGQLAARGGGAPAPAAAAPPADAGALDDLRGAVEATNDAVRRLADRVARLEAGRDEKDDGDSDITTEDPLEKDRAGAPAAPAPAPAPAATPEADDDDDDDADDDTIKSGGSTTPGAASRPAAYAAKPTTFGLPSLGAASLQRSPRSRASFAGGHRPPPLPVGPPPAPAPAPQKPPDAAPQKPPDPAPEDPAPGEGFDDDDEEDEADEAPADAPAPAPEDDGASSGAPRSRGASLDEPAPPRSRGASPVPDAGPAGAAGCGKKVLRFAMDEHLRTSCAAKLGGAPGGAAFKQPGVARAPPPVTTTSCPPAAPRPRLASDEPPPAGLPQMVGGLRGIRSLQRSPSHADRGPNPAPKPLNPIPAPAALAPARRSSFDDDDDDGGGGGGGAPAAEAPAAPPDDDGCVDLAALDPLSWRPEDAKAYVAEHLYLPHVGEIFVRRHIGGSTLVHMTEGDLREDEPHGLGLSPADTAVVMTLIRKIKELPQKVPMVGSPGKSADAAPDTPRVGFALGRESSKESSLYERKPARHYPSRLLPVLKGTLLNRLEGASIGRVTCDVIEACRLPSRASLSNLCDAHASLKLRGWSPKGVPWPEARRFAGRTKTAANDRSPWFNERFEFDLWRSGGVLDVEIRDDVVGALGRCRLSLDDLACRGSIQRWWQLDVSDGLEAPSAAVHMRVTVAVSPALSAWSLIWSHRPLIDDSKFDVNVTYAAAMTLQDWADPLVDFQKRALDAVKWKHTPTTLVWVAACSPVCYFVVYWRSMVHVGLAAGVLRGGYVARRARLLRERCAEIFYRIDVDRSGSLDVDEISAAVTAFAASMNVKPPSADEVARAFAAVDDGDGILTLVEFQDFIFRFPDLAKALGVDAKRDDDLVVGEDGAAESSDDDGDGASRQDTEVERVARTLAKWHPSLGALSTSHKKAIKAALPPAKSVRRSSLAPPRSMVPAPAPGPKKVFKGVAKKVINLAGRKAALAPYQHDLTSAVRDLDPLRELLAWDKPLVSGPFVAVNVLGAYAQLHLEPRTFFLMALALSFVYFTEWFKQLCLRLPDVGPRVFRAYAELRRRARARDESGDDEAGVRVARASEPVWKSNLQLEFNFRERSEHRPALKLDEYNSGEGHLGLGFHRRTLVKQYMVNDVFARIDLCIDRNTDHEISRDELVEYLRKGRAKSVDGRVRHLVAGNDVDVVSLVANLVARHGDGDVLTLAQFERVVFESDLTQMLLQTETLRHLLKEGLTCHKLGSNSWVEAASKHATALHWNLDAGELIWLRRDRSQVRLPKDAVDDVLRTPKRPDCISLKLRKGDGPASMRTFSLDPKLRDALFHVLSGLVFPDRETPSTRHIIDDTLDEEVVLRKRPNATPRNFPGRVVPGEGV</sequence>
<feature type="compositionally biased region" description="Low complexity" evidence="2">
    <location>
        <begin position="525"/>
        <end position="537"/>
    </location>
</feature>
<dbReference type="SUPFAM" id="SSF47473">
    <property type="entry name" value="EF-hand"/>
    <property type="match status" value="1"/>
</dbReference>
<feature type="region of interest" description="Disordered" evidence="2">
    <location>
        <begin position="1"/>
        <end position="135"/>
    </location>
</feature>
<dbReference type="GO" id="GO:0005681">
    <property type="term" value="C:spliceosomal complex"/>
    <property type="evidence" value="ECO:0007669"/>
    <property type="project" value="TreeGrafter"/>
</dbReference>
<dbReference type="GeneID" id="20225922"/>
<dbReference type="Gene3D" id="2.60.40.150">
    <property type="entry name" value="C2 domain"/>
    <property type="match status" value="1"/>
</dbReference>
<feature type="region of interest" description="Disordered" evidence="2">
    <location>
        <begin position="677"/>
        <end position="884"/>
    </location>
</feature>
<dbReference type="InterPro" id="IPR002048">
    <property type="entry name" value="EF_hand_dom"/>
</dbReference>
<dbReference type="Gene3D" id="1.10.238.10">
    <property type="entry name" value="EF-hand"/>
    <property type="match status" value="1"/>
</dbReference>
<feature type="domain" description="EF-hand" evidence="3">
    <location>
        <begin position="1407"/>
        <end position="1442"/>
    </location>
</feature>
<dbReference type="GO" id="GO:0005509">
    <property type="term" value="F:calcium ion binding"/>
    <property type="evidence" value="ECO:0007669"/>
    <property type="project" value="InterPro"/>
</dbReference>
<dbReference type="PROSITE" id="PS50222">
    <property type="entry name" value="EF_HAND_2"/>
    <property type="match status" value="1"/>
</dbReference>
<evidence type="ECO:0000313" key="4">
    <source>
        <dbReference type="EMBL" id="EGB05103.1"/>
    </source>
</evidence>
<dbReference type="KEGG" id="aaf:AURANDRAFT_66725"/>
<feature type="compositionally biased region" description="Low complexity" evidence="2">
    <location>
        <begin position="870"/>
        <end position="884"/>
    </location>
</feature>
<keyword evidence="1" id="KW-0106">Calcium</keyword>
<feature type="compositionally biased region" description="Low complexity" evidence="2">
    <location>
        <begin position="848"/>
        <end position="858"/>
    </location>
</feature>
<dbReference type="PANTHER" id="PTHR13361:SF1">
    <property type="entry name" value="WW DOMAIN-BINDING PROTEIN 11"/>
    <property type="match status" value="1"/>
</dbReference>
<feature type="compositionally biased region" description="Acidic residues" evidence="2">
    <location>
        <begin position="1500"/>
        <end position="1512"/>
    </location>
</feature>
<feature type="compositionally biased region" description="Basic and acidic residues" evidence="2">
    <location>
        <begin position="538"/>
        <end position="548"/>
    </location>
</feature>
<dbReference type="SMART" id="SM00239">
    <property type="entry name" value="C2"/>
    <property type="match status" value="1"/>
</dbReference>
<feature type="compositionally biased region" description="Pro residues" evidence="2">
    <location>
        <begin position="101"/>
        <end position="131"/>
    </location>
</feature>
<feature type="compositionally biased region" description="Low complexity" evidence="2">
    <location>
        <begin position="742"/>
        <end position="751"/>
    </location>
</feature>
<feature type="compositionally biased region" description="Acidic residues" evidence="2">
    <location>
        <begin position="684"/>
        <end position="694"/>
    </location>
</feature>
<dbReference type="Pfam" id="PF00168">
    <property type="entry name" value="C2"/>
    <property type="match status" value="1"/>
</dbReference>
<dbReference type="OrthoDB" id="442461at2759"/>
<proteinExistence type="predicted"/>
<keyword evidence="5" id="KW-1185">Reference proteome</keyword>
<name>F0YIK5_AURAN</name>
<dbReference type="PANTHER" id="PTHR13361">
    <property type="entry name" value="WW DOMAIN-BINDING PROTEIN 11"/>
    <property type="match status" value="1"/>
</dbReference>
<evidence type="ECO:0000259" key="3">
    <source>
        <dbReference type="PROSITE" id="PS50222"/>
    </source>
</evidence>
<dbReference type="EMBL" id="GL833144">
    <property type="protein sequence ID" value="EGB05103.1"/>
    <property type="molecule type" value="Genomic_DNA"/>
</dbReference>
<dbReference type="InParanoid" id="F0YIK5"/>
<feature type="compositionally biased region" description="Pro residues" evidence="2">
    <location>
        <begin position="781"/>
        <end position="816"/>
    </location>
</feature>
<feature type="region of interest" description="Disordered" evidence="2">
    <location>
        <begin position="500"/>
        <end position="550"/>
    </location>
</feature>
<organism evidence="5">
    <name type="scientific">Aureococcus anophagefferens</name>
    <name type="common">Harmful bloom alga</name>
    <dbReference type="NCBI Taxonomy" id="44056"/>
    <lineage>
        <taxon>Eukaryota</taxon>
        <taxon>Sar</taxon>
        <taxon>Stramenopiles</taxon>
        <taxon>Ochrophyta</taxon>
        <taxon>Pelagophyceae</taxon>
        <taxon>Pelagomonadales</taxon>
        <taxon>Pelagomonadaceae</taxon>
        <taxon>Aureococcus</taxon>
    </lineage>
</organism>
<dbReference type="SUPFAM" id="SSF49562">
    <property type="entry name" value="C2 domain (Calcium/lipid-binding domain, CaLB)"/>
    <property type="match status" value="1"/>
</dbReference>
<dbReference type="InterPro" id="IPR018247">
    <property type="entry name" value="EF_Hand_1_Ca_BS"/>
</dbReference>
<reference evidence="4 5" key="1">
    <citation type="journal article" date="2011" name="Proc. Natl. Acad. Sci. U.S.A.">
        <title>Niche of harmful alga Aureococcus anophagefferens revealed through ecogenomics.</title>
        <authorList>
            <person name="Gobler C.J."/>
            <person name="Berry D.L."/>
            <person name="Dyhrman S.T."/>
            <person name="Wilhelm S.W."/>
            <person name="Salamov A."/>
            <person name="Lobanov A.V."/>
            <person name="Zhang Y."/>
            <person name="Collier J.L."/>
            <person name="Wurch L.L."/>
            <person name="Kustka A.B."/>
            <person name="Dill B.D."/>
            <person name="Shah M."/>
            <person name="VerBerkmoes N.C."/>
            <person name="Kuo A."/>
            <person name="Terry A."/>
            <person name="Pangilinan J."/>
            <person name="Lindquist E.A."/>
            <person name="Lucas S."/>
            <person name="Paulsen I.T."/>
            <person name="Hattenrath-Lehmann T.K."/>
            <person name="Talmage S.C."/>
            <person name="Walker E.A."/>
            <person name="Koch F."/>
            <person name="Burson A.M."/>
            <person name="Marcoval M.A."/>
            <person name="Tang Y.Z."/>
            <person name="Lecleir G.R."/>
            <person name="Coyne K.J."/>
            <person name="Berg G.M."/>
            <person name="Bertrand E.M."/>
            <person name="Saito M.A."/>
            <person name="Gladyshev V.N."/>
            <person name="Grigoriev I.V."/>
        </authorList>
    </citation>
    <scope>NUCLEOTIDE SEQUENCE [LARGE SCALE GENOMIC DNA]</scope>
    <source>
        <strain evidence="5">CCMP 1984</strain>
    </source>
</reference>
<gene>
    <name evidence="4" type="ORF">AURANDRAFT_66725</name>
</gene>
<dbReference type="InterPro" id="IPR000008">
    <property type="entry name" value="C2_dom"/>
</dbReference>
<dbReference type="InterPro" id="IPR011992">
    <property type="entry name" value="EF-hand-dom_pair"/>
</dbReference>
<evidence type="ECO:0000256" key="2">
    <source>
        <dbReference type="SAM" id="MobiDB-lite"/>
    </source>
</evidence>
<feature type="compositionally biased region" description="Acidic residues" evidence="2">
    <location>
        <begin position="718"/>
        <end position="729"/>
    </location>
</feature>
<dbReference type="Proteomes" id="UP000002729">
    <property type="component" value="Unassembled WGS sequence"/>
</dbReference>
<feature type="region of interest" description="Disordered" evidence="2">
    <location>
        <begin position="909"/>
        <end position="1028"/>
    </location>
</feature>
<accession>F0YIK5</accession>
<feature type="compositionally biased region" description="Low complexity" evidence="2">
    <location>
        <begin position="1"/>
        <end position="25"/>
    </location>
</feature>
<feature type="compositionally biased region" description="Basic and acidic residues" evidence="2">
    <location>
        <begin position="72"/>
        <end position="96"/>
    </location>
</feature>
<feature type="compositionally biased region" description="Acidic residues" evidence="2">
    <location>
        <begin position="821"/>
        <end position="835"/>
    </location>
</feature>
<protein>
    <recommendedName>
        <fullName evidence="3">EF-hand domain-containing protein</fullName>
    </recommendedName>
</protein>
<feature type="compositionally biased region" description="Pro residues" evidence="2">
    <location>
        <begin position="976"/>
        <end position="987"/>
    </location>
</feature>
<dbReference type="InterPro" id="IPR035892">
    <property type="entry name" value="C2_domain_sf"/>
</dbReference>
<feature type="compositionally biased region" description="Basic and acidic residues" evidence="2">
    <location>
        <begin position="507"/>
        <end position="524"/>
    </location>
</feature>
<dbReference type="RefSeq" id="XP_009040229.1">
    <property type="nucleotide sequence ID" value="XM_009041981.1"/>
</dbReference>
<dbReference type="CDD" id="cd00051">
    <property type="entry name" value="EFh"/>
    <property type="match status" value="1"/>
</dbReference>